<keyword evidence="1" id="KW-0808">Transferase</keyword>
<keyword evidence="2" id="KW-1185">Reference proteome</keyword>
<sequence length="343" mass="38184">MTASRRLSALDGLRGLAALGVVAYHYVDRPAYYGLLGVELFFVISGFVILMTLERVKSLTEFVIGRAARLYPAYWLSIGVAGLFLWVTDQTTGRTILINATMLQAFLYAPNIVSPYWSLAYELVFYATMAVIFKISQLQNIDAISIAWLTLMILLRGAILLSGHGWGFYNDWMVQSLLMPQFGHLFIAGMMLYRIRTGRAKKLTCLALILAVFYSLFGRPDWAHISPTLYFLVNAAFITAVWAASSDRASLLATPLLVGVGVCSYSLYLLHVPVKLVLSHLFGQLSGQPWFVIAVLFPAAIGTAVVSRRYIEQPVQLWARKMITPARMVDERRPSITPTTGGR</sequence>
<evidence type="ECO:0000313" key="1">
    <source>
        <dbReference type="EMBL" id="MER9288233.1"/>
    </source>
</evidence>
<dbReference type="EMBL" id="JAMYRI010000032">
    <property type="protein sequence ID" value="MER9288233.1"/>
    <property type="molecule type" value="Genomic_DNA"/>
</dbReference>
<reference evidence="1 2" key="1">
    <citation type="journal article" date="2024" name="Proc. Natl. Acad. Sci. U.S.A.">
        <title>The evolutionary genomics of adaptation to stress in wild rhizobium bacteria.</title>
        <authorList>
            <person name="Kehlet-Delgado H."/>
            <person name="Montoya A.P."/>
            <person name="Jensen K.T."/>
            <person name="Wendlandt C.E."/>
            <person name="Dexheimer C."/>
            <person name="Roberts M."/>
            <person name="Torres Martinez L."/>
            <person name="Friesen M.L."/>
            <person name="Griffitts J.S."/>
            <person name="Porter S.S."/>
        </authorList>
    </citation>
    <scope>NUCLEOTIDE SEQUENCE [LARGE SCALE GENOMIC DNA]</scope>
    <source>
        <strain evidence="1 2">M0468</strain>
    </source>
</reference>
<evidence type="ECO:0000313" key="2">
    <source>
        <dbReference type="Proteomes" id="UP001480082"/>
    </source>
</evidence>
<protein>
    <submittedName>
        <fullName evidence="1">Acyltransferase</fullName>
    </submittedName>
</protein>
<organism evidence="1 2">
    <name type="scientific">Mesorhizobium australicum</name>
    <dbReference type="NCBI Taxonomy" id="536018"/>
    <lineage>
        <taxon>Bacteria</taxon>
        <taxon>Pseudomonadati</taxon>
        <taxon>Pseudomonadota</taxon>
        <taxon>Alphaproteobacteria</taxon>
        <taxon>Hyphomicrobiales</taxon>
        <taxon>Phyllobacteriaceae</taxon>
        <taxon>Mesorhizobium</taxon>
    </lineage>
</organism>
<comment type="caution">
    <text evidence="1">The sequence shown here is derived from an EMBL/GenBank/DDBJ whole genome shotgun (WGS) entry which is preliminary data.</text>
</comment>
<name>A0ACC6T8K9_9HYPH</name>
<accession>A0ACC6T8K9</accession>
<dbReference type="Proteomes" id="UP001480082">
    <property type="component" value="Unassembled WGS sequence"/>
</dbReference>
<gene>
    <name evidence="1" type="ORF">NKI81_30730</name>
</gene>
<keyword evidence="1" id="KW-0012">Acyltransferase</keyword>
<proteinExistence type="predicted"/>